<comment type="caution">
    <text evidence="1">The sequence shown here is derived from an EMBL/GenBank/DDBJ whole genome shotgun (WGS) entry which is preliminary data.</text>
</comment>
<proteinExistence type="predicted"/>
<keyword evidence="2" id="KW-1185">Reference proteome</keyword>
<name>A0A8X6IYR5_TRICU</name>
<sequence>MGDSFLVSYILPPLLDSDKYLVLLQELLPKLLPNVPAPVWRCMWFQRDGVPSSCGTSSSHCMYVISWIKHFQTGDWAWWSRRLTTQIP</sequence>
<organism evidence="1 2">
    <name type="scientific">Trichonephila clavata</name>
    <name type="common">Joro spider</name>
    <name type="synonym">Nephila clavata</name>
    <dbReference type="NCBI Taxonomy" id="2740835"/>
    <lineage>
        <taxon>Eukaryota</taxon>
        <taxon>Metazoa</taxon>
        <taxon>Ecdysozoa</taxon>
        <taxon>Arthropoda</taxon>
        <taxon>Chelicerata</taxon>
        <taxon>Arachnida</taxon>
        <taxon>Araneae</taxon>
        <taxon>Araneomorphae</taxon>
        <taxon>Entelegynae</taxon>
        <taxon>Araneoidea</taxon>
        <taxon>Nephilidae</taxon>
        <taxon>Trichonephila</taxon>
    </lineage>
</organism>
<gene>
    <name evidence="1" type="ORF">TNCT_639981</name>
</gene>
<dbReference type="EMBL" id="BMAO01026967">
    <property type="protein sequence ID" value="GFR13710.1"/>
    <property type="molecule type" value="Genomic_DNA"/>
</dbReference>
<reference evidence="1" key="1">
    <citation type="submission" date="2020-07" db="EMBL/GenBank/DDBJ databases">
        <title>Multicomponent nature underlies the extraordinary mechanical properties of spider dragline silk.</title>
        <authorList>
            <person name="Kono N."/>
            <person name="Nakamura H."/>
            <person name="Mori M."/>
            <person name="Yoshida Y."/>
            <person name="Ohtoshi R."/>
            <person name="Malay A.D."/>
            <person name="Moran D.A.P."/>
            <person name="Tomita M."/>
            <person name="Numata K."/>
            <person name="Arakawa K."/>
        </authorList>
    </citation>
    <scope>NUCLEOTIDE SEQUENCE</scope>
</reference>
<evidence type="ECO:0000313" key="2">
    <source>
        <dbReference type="Proteomes" id="UP000887116"/>
    </source>
</evidence>
<dbReference type="AlphaFoldDB" id="A0A8X6IYR5"/>
<dbReference type="Proteomes" id="UP000887116">
    <property type="component" value="Unassembled WGS sequence"/>
</dbReference>
<protein>
    <submittedName>
        <fullName evidence="1">Uncharacterized protein</fullName>
    </submittedName>
</protein>
<accession>A0A8X6IYR5</accession>
<evidence type="ECO:0000313" key="1">
    <source>
        <dbReference type="EMBL" id="GFR13710.1"/>
    </source>
</evidence>